<dbReference type="HOGENOM" id="CLU_060093_1_0_9"/>
<dbReference type="KEGG" id="lbn:LBUCD034_2343"/>
<protein>
    <recommendedName>
        <fullName evidence="3">D-alanyl-D-alanine carboxypeptidase</fullName>
    </recommendedName>
</protein>
<evidence type="ECO:0000313" key="1">
    <source>
        <dbReference type="EMBL" id="AFS01312.1"/>
    </source>
</evidence>
<dbReference type="EMBL" id="CP003043">
    <property type="protein sequence ID" value="AFS01312.1"/>
    <property type="molecule type" value="Genomic_DNA"/>
</dbReference>
<name>J9W6W7_LENBU</name>
<organism evidence="1 2">
    <name type="scientific">Lentilactobacillus buchneri subsp. silagei CD034</name>
    <dbReference type="NCBI Taxonomy" id="1071400"/>
    <lineage>
        <taxon>Bacteria</taxon>
        <taxon>Bacillati</taxon>
        <taxon>Bacillota</taxon>
        <taxon>Bacilli</taxon>
        <taxon>Lactobacillales</taxon>
        <taxon>Lactobacillaceae</taxon>
        <taxon>Lentilactobacillus</taxon>
        <taxon>Lentilactobacillus buchneri subsp. silagei</taxon>
    </lineage>
</organism>
<proteinExistence type="predicted"/>
<accession>J9W6W7</accession>
<dbReference type="PATRIC" id="fig|1071400.3.peg.2254"/>
<keyword evidence="2" id="KW-1185">Reference proteome</keyword>
<sequence length="286" mass="33375">MVLRRISMNRHLRLLLLMCSLILVLFGLTGQIAHAQDRYRIIDTQHVNTYKTLNSYNNNGVLHVKNQYKHHNVYVWNKKHTKVLYNLKDFPNSWLSALTKQTYLHNGKRSQYYAAFIVTPKGNSSRYGRIWQGYLAKGYNRNYRKLNYLSTVGFTSDQDYLNYIKKSPSQVLARTVLNLFPNTKLSIKLSNLGQFTADPDANDNDPFKQYFTDRINLQKVANYLGPSIHKWTNQQRITKIKQTLISEGYPANKRDAMSDYVIGIYAPNPNRAWEDFVWSINLAKPL</sequence>
<evidence type="ECO:0000313" key="2">
    <source>
        <dbReference type="Proteomes" id="UP000007332"/>
    </source>
</evidence>
<gene>
    <name evidence="1" type="ORF">LBUCD034_2343</name>
</gene>
<reference evidence="1 2" key="1">
    <citation type="journal article" date="2012" name="J. Biotechnol.">
        <title>Insights into the completely annotated genome of Lactobacillus buchneri CD034, a strain isolated from stable grass silage.</title>
        <authorList>
            <person name="Heinl S."/>
            <person name="Wibberg D."/>
            <person name="Eikmeyer F."/>
            <person name="Szczepanowski R."/>
            <person name="Blom J."/>
            <person name="Linke B."/>
            <person name="Goesmann A."/>
            <person name="Grabherr R."/>
            <person name="Schwab H."/>
            <person name="Puhler A."/>
            <person name="Schluter A."/>
        </authorList>
    </citation>
    <scope>NUCLEOTIDE SEQUENCE [LARGE SCALE GENOMIC DNA]</scope>
    <source>
        <strain evidence="1 2">CD034</strain>
    </source>
</reference>
<evidence type="ECO:0008006" key="3">
    <source>
        <dbReference type="Google" id="ProtNLM"/>
    </source>
</evidence>
<dbReference type="AlphaFoldDB" id="J9W6W7"/>
<dbReference type="Proteomes" id="UP000007332">
    <property type="component" value="Chromosome"/>
</dbReference>